<dbReference type="GO" id="GO:0009279">
    <property type="term" value="C:cell outer membrane"/>
    <property type="evidence" value="ECO:0007669"/>
    <property type="project" value="UniProtKB-SubCell"/>
</dbReference>
<dbReference type="InterPro" id="IPR010100">
    <property type="entry name" value="TonB-dep_Cu_rcpt"/>
</dbReference>
<keyword evidence="2 8" id="KW-0813">Transport</keyword>
<keyword evidence="4 8" id="KW-0812">Transmembrane</keyword>
<comment type="caution">
    <text evidence="13">The sequence shown here is derived from an EMBL/GenBank/DDBJ whole genome shotgun (WGS) entry which is preliminary data.</text>
</comment>
<dbReference type="RefSeq" id="WP_253617086.1">
    <property type="nucleotide sequence ID" value="NZ_JAMZDE010000001.1"/>
</dbReference>
<dbReference type="Pfam" id="PF00593">
    <property type="entry name" value="TonB_dep_Rec_b-barrel"/>
    <property type="match status" value="1"/>
</dbReference>
<dbReference type="PANTHER" id="PTHR30069">
    <property type="entry name" value="TONB-DEPENDENT OUTER MEMBRANE RECEPTOR"/>
    <property type="match status" value="1"/>
</dbReference>
<accession>A0A9X2FVI6</accession>
<dbReference type="InterPro" id="IPR039426">
    <property type="entry name" value="TonB-dep_rcpt-like"/>
</dbReference>
<evidence type="ECO:0000256" key="1">
    <source>
        <dbReference type="ARBA" id="ARBA00004571"/>
    </source>
</evidence>
<name>A0A9X2FVI6_9GAMM</name>
<dbReference type="Gene3D" id="2.170.130.10">
    <property type="entry name" value="TonB-dependent receptor, plug domain"/>
    <property type="match status" value="1"/>
</dbReference>
<comment type="subcellular location">
    <subcellularLocation>
        <location evidence="1 8">Cell outer membrane</location>
        <topology evidence="1 8">Multi-pass membrane protein</topology>
    </subcellularLocation>
</comment>
<comment type="similarity">
    <text evidence="8 9">Belongs to the TonB-dependent receptor family.</text>
</comment>
<keyword evidence="14" id="KW-1185">Reference proteome</keyword>
<dbReference type="PROSITE" id="PS52016">
    <property type="entry name" value="TONB_DEPENDENT_REC_3"/>
    <property type="match status" value="1"/>
</dbReference>
<evidence type="ECO:0000256" key="7">
    <source>
        <dbReference type="ARBA" id="ARBA00023237"/>
    </source>
</evidence>
<evidence type="ECO:0000256" key="4">
    <source>
        <dbReference type="ARBA" id="ARBA00022692"/>
    </source>
</evidence>
<evidence type="ECO:0000259" key="11">
    <source>
        <dbReference type="Pfam" id="PF00593"/>
    </source>
</evidence>
<reference evidence="13" key="1">
    <citation type="submission" date="2022-06" db="EMBL/GenBank/DDBJ databases">
        <title>Idiomarina rhizosphaerae M1R2S28.</title>
        <authorList>
            <person name="Sun J.-Q."/>
            <person name="Li L.-F."/>
        </authorList>
    </citation>
    <scope>NUCLEOTIDE SEQUENCE</scope>
    <source>
        <strain evidence="13">M1R2S28</strain>
    </source>
</reference>
<dbReference type="InterPro" id="IPR036942">
    <property type="entry name" value="Beta-barrel_TonB_sf"/>
</dbReference>
<organism evidence="13 14">
    <name type="scientific">Idiomarina rhizosphaerae</name>
    <dbReference type="NCBI Taxonomy" id="2961572"/>
    <lineage>
        <taxon>Bacteria</taxon>
        <taxon>Pseudomonadati</taxon>
        <taxon>Pseudomonadota</taxon>
        <taxon>Gammaproteobacteria</taxon>
        <taxon>Alteromonadales</taxon>
        <taxon>Idiomarinaceae</taxon>
        <taxon>Idiomarina</taxon>
    </lineage>
</organism>
<feature type="domain" description="TonB-dependent receptor-like beta-barrel" evidence="11">
    <location>
        <begin position="193"/>
        <end position="632"/>
    </location>
</feature>
<keyword evidence="5 9" id="KW-0798">TonB box</keyword>
<dbReference type="InterPro" id="IPR012910">
    <property type="entry name" value="Plug_dom"/>
</dbReference>
<dbReference type="CDD" id="cd01347">
    <property type="entry name" value="ligand_gated_channel"/>
    <property type="match status" value="1"/>
</dbReference>
<dbReference type="GO" id="GO:0015344">
    <property type="term" value="F:siderophore uptake transmembrane transporter activity"/>
    <property type="evidence" value="ECO:0007669"/>
    <property type="project" value="TreeGrafter"/>
</dbReference>
<keyword evidence="10" id="KW-0732">Signal</keyword>
<dbReference type="NCBIfam" id="TIGR01778">
    <property type="entry name" value="TonB-copper"/>
    <property type="match status" value="1"/>
</dbReference>
<evidence type="ECO:0000256" key="5">
    <source>
        <dbReference type="ARBA" id="ARBA00023077"/>
    </source>
</evidence>
<evidence type="ECO:0000256" key="6">
    <source>
        <dbReference type="ARBA" id="ARBA00023136"/>
    </source>
</evidence>
<dbReference type="InterPro" id="IPR037066">
    <property type="entry name" value="Plug_dom_sf"/>
</dbReference>
<evidence type="ECO:0000259" key="12">
    <source>
        <dbReference type="Pfam" id="PF07715"/>
    </source>
</evidence>
<dbReference type="Gene3D" id="2.40.170.20">
    <property type="entry name" value="TonB-dependent receptor, beta-barrel domain"/>
    <property type="match status" value="1"/>
</dbReference>
<feature type="domain" description="TonB-dependent receptor plug" evidence="12">
    <location>
        <begin position="40"/>
        <end position="138"/>
    </location>
</feature>
<dbReference type="Pfam" id="PF07715">
    <property type="entry name" value="Plug"/>
    <property type="match status" value="1"/>
</dbReference>
<keyword evidence="6 8" id="KW-0472">Membrane</keyword>
<evidence type="ECO:0000313" key="14">
    <source>
        <dbReference type="Proteomes" id="UP001139474"/>
    </source>
</evidence>
<dbReference type="EMBL" id="JAMZDE010000001">
    <property type="protein sequence ID" value="MCP1338184.1"/>
    <property type="molecule type" value="Genomic_DNA"/>
</dbReference>
<evidence type="ECO:0000256" key="10">
    <source>
        <dbReference type="SAM" id="SignalP"/>
    </source>
</evidence>
<dbReference type="GO" id="GO:0044718">
    <property type="term" value="P:siderophore transmembrane transport"/>
    <property type="evidence" value="ECO:0007669"/>
    <property type="project" value="TreeGrafter"/>
</dbReference>
<feature type="chain" id="PRO_5040876903" evidence="10">
    <location>
        <begin position="20"/>
        <end position="672"/>
    </location>
</feature>
<evidence type="ECO:0000256" key="9">
    <source>
        <dbReference type="RuleBase" id="RU003357"/>
    </source>
</evidence>
<protein>
    <submittedName>
        <fullName evidence="13">TonB-dependent copper receptor</fullName>
    </submittedName>
</protein>
<evidence type="ECO:0000313" key="13">
    <source>
        <dbReference type="EMBL" id="MCP1338184.1"/>
    </source>
</evidence>
<feature type="signal peptide" evidence="10">
    <location>
        <begin position="1"/>
        <end position="19"/>
    </location>
</feature>
<evidence type="ECO:0000256" key="3">
    <source>
        <dbReference type="ARBA" id="ARBA00022452"/>
    </source>
</evidence>
<evidence type="ECO:0000256" key="2">
    <source>
        <dbReference type="ARBA" id="ARBA00022448"/>
    </source>
</evidence>
<keyword evidence="13" id="KW-0675">Receptor</keyword>
<dbReference type="PANTHER" id="PTHR30069:SF49">
    <property type="entry name" value="OUTER MEMBRANE PROTEIN C"/>
    <property type="match status" value="1"/>
</dbReference>
<gene>
    <name evidence="13" type="ORF">NJR55_01135</name>
</gene>
<keyword evidence="3 8" id="KW-1134">Transmembrane beta strand</keyword>
<evidence type="ECO:0000256" key="8">
    <source>
        <dbReference type="PROSITE-ProRule" id="PRU01360"/>
    </source>
</evidence>
<dbReference type="Proteomes" id="UP001139474">
    <property type="component" value="Unassembled WGS sequence"/>
</dbReference>
<dbReference type="InterPro" id="IPR000531">
    <property type="entry name" value="Beta-barrel_TonB"/>
</dbReference>
<sequence>MKSIYPLATCLLLPIISYANETTDIQERIVIIGESMQSPSEWVVDSKQPRQPLPAHDAGDFLKSLAGFSATRKGGASADPLFRGMGAGRLTIVNDGQMLQGGCSSRMDPPTAYITPQSYDSVTIVKGPQTVLFAGSAASIHFEREATFFEMPEFTGYLNATTAQYGRLNTTADLTWGAQPGYVRVNASAATADDYEDGSGNSINSQYERWSGDVDLAWTPSRQHRLILKLGVSDGEAAYADRSMDGVLFDRESVALNYQWQPDNRSLEELSVNAYFNTIDHVMDNYSLREFTPSMMMPNPTASNPDRYSRGFKIATEWQLLTSGQLKTGLEHNESAHRNRSSKDQLNRPFESLSRVDDAFIEQNGIYAEYRHAIGQKWQLVSGYRLDHWKMTDKRTTIQPMSVPAQPNPTANETRSENLHSGFLRIEKQFKNGYWYAGWGQAERFPDYWEAIGNNRQSPTSASAFYTDAETNQQWDIGLDINADKWQLDASIFYSQVDDFILLQKGMMMQPDTVRNIDARTWGGETTLSYQLTQAWSVSSALAITRGSNKTDDNYLPQQPADELRIATDYRHNALTYSLLWRLVDKQERTAVNQGNVIGYDIGNSPGYGVLSANIDWKIDPKWQLSLGVDNILDKTYAEHLSRSAASISGYQQIDKVNEPGRTVWLQTNYHF</sequence>
<dbReference type="SUPFAM" id="SSF56935">
    <property type="entry name" value="Porins"/>
    <property type="match status" value="1"/>
</dbReference>
<dbReference type="AlphaFoldDB" id="A0A9X2FVI6"/>
<keyword evidence="7 8" id="KW-0998">Cell outer membrane</keyword>
<proteinExistence type="inferred from homology"/>